<comment type="caution">
    <text evidence="2">The sequence shown here is derived from an EMBL/GenBank/DDBJ whole genome shotgun (WGS) entry which is preliminary data.</text>
</comment>
<dbReference type="RefSeq" id="WP_345487078.1">
    <property type="nucleotide sequence ID" value="NZ_BAAAWU010000001.1"/>
</dbReference>
<dbReference type="Pfam" id="PF04149">
    <property type="entry name" value="DUF397"/>
    <property type="match status" value="1"/>
</dbReference>
<accession>A0ABV5QLV8</accession>
<evidence type="ECO:0000259" key="1">
    <source>
        <dbReference type="Pfam" id="PF04149"/>
    </source>
</evidence>
<protein>
    <submittedName>
        <fullName evidence="2">DUF397 domain-containing protein</fullName>
    </submittedName>
</protein>
<dbReference type="EMBL" id="JBHMCT010000007">
    <property type="protein sequence ID" value="MFB9554481.1"/>
    <property type="molecule type" value="Genomic_DNA"/>
</dbReference>
<evidence type="ECO:0000313" key="3">
    <source>
        <dbReference type="Proteomes" id="UP001589716"/>
    </source>
</evidence>
<name>A0ABV5QLV8_9ACTN</name>
<evidence type="ECO:0000313" key="2">
    <source>
        <dbReference type="EMBL" id="MFB9554481.1"/>
    </source>
</evidence>
<feature type="domain" description="DUF397" evidence="1">
    <location>
        <begin position="4"/>
        <end position="55"/>
    </location>
</feature>
<dbReference type="Proteomes" id="UP001589716">
    <property type="component" value="Unassembled WGS sequence"/>
</dbReference>
<sequence length="63" mass="6967">MDIQWRKSSFSEDSDGNCLELATHGGDILVRESDDPEVIVRTSPEKLRAFLAGVKAGEFDDLV</sequence>
<keyword evidence="3" id="KW-1185">Reference proteome</keyword>
<organism evidence="2 3">
    <name type="scientific">Streptomyces roseoviridis</name>
    <dbReference type="NCBI Taxonomy" id="67361"/>
    <lineage>
        <taxon>Bacteria</taxon>
        <taxon>Bacillati</taxon>
        <taxon>Actinomycetota</taxon>
        <taxon>Actinomycetes</taxon>
        <taxon>Kitasatosporales</taxon>
        <taxon>Streptomycetaceae</taxon>
        <taxon>Streptomyces</taxon>
    </lineage>
</organism>
<dbReference type="InterPro" id="IPR007278">
    <property type="entry name" value="DUF397"/>
</dbReference>
<reference evidence="2 3" key="1">
    <citation type="submission" date="2024-09" db="EMBL/GenBank/DDBJ databases">
        <authorList>
            <person name="Sun Q."/>
            <person name="Mori K."/>
        </authorList>
    </citation>
    <scope>NUCLEOTIDE SEQUENCE [LARGE SCALE GENOMIC DNA]</scope>
    <source>
        <strain evidence="2 3">JCM 4414</strain>
    </source>
</reference>
<gene>
    <name evidence="2" type="ORF">ACFFTP_09790</name>
</gene>
<proteinExistence type="predicted"/>